<name>A0A0D2IA30_9EURO</name>
<accession>A0A0D2IA30</accession>
<protein>
    <submittedName>
        <fullName evidence="2">Uncharacterized protein</fullName>
    </submittedName>
</protein>
<dbReference type="OrthoDB" id="5328412at2759"/>
<dbReference type="EMBL" id="KN847480">
    <property type="protein sequence ID" value="KIX02739.1"/>
    <property type="molecule type" value="Genomic_DNA"/>
</dbReference>
<feature type="region of interest" description="Disordered" evidence="1">
    <location>
        <begin position="210"/>
        <end position="239"/>
    </location>
</feature>
<dbReference type="InterPro" id="IPR011990">
    <property type="entry name" value="TPR-like_helical_dom_sf"/>
</dbReference>
<organism evidence="2 3">
    <name type="scientific">Rhinocladiella mackenziei CBS 650.93</name>
    <dbReference type="NCBI Taxonomy" id="1442369"/>
    <lineage>
        <taxon>Eukaryota</taxon>
        <taxon>Fungi</taxon>
        <taxon>Dikarya</taxon>
        <taxon>Ascomycota</taxon>
        <taxon>Pezizomycotina</taxon>
        <taxon>Eurotiomycetes</taxon>
        <taxon>Chaetothyriomycetidae</taxon>
        <taxon>Chaetothyriales</taxon>
        <taxon>Herpotrichiellaceae</taxon>
        <taxon>Rhinocladiella</taxon>
    </lineage>
</organism>
<dbReference type="Gene3D" id="1.25.40.10">
    <property type="entry name" value="Tetratricopeptide repeat domain"/>
    <property type="match status" value="1"/>
</dbReference>
<evidence type="ECO:0000256" key="1">
    <source>
        <dbReference type="SAM" id="MobiDB-lite"/>
    </source>
</evidence>
<dbReference type="VEuPathDB" id="FungiDB:Z518_08681"/>
<evidence type="ECO:0000313" key="2">
    <source>
        <dbReference type="EMBL" id="KIX02739.1"/>
    </source>
</evidence>
<sequence length="523" mass="57175">MPKPKAFLKQSKAKKKAEQVLETADDFQAAGVDFEEAAGKWRAGDAVKSMRFFSRAIEVYDQGLTKFPSSLDLAYNKSVSGVHHPSLLCWLFGDELTFSRARVLLEMGTDPILANQLQIPLLDVLQQALDSHRYALSLDQENPDTLFNTAQVLTAIAEAYAKDPNRADQDALQPLEEALELQNRCLAIQELNLEEFVQRRNEAAAQIASANLNSEPSEPVPTKSDENHHPSASDTEDQWVSIVEPVTKDTLIETILAALATLTTLCSVLGSSTASAPSSSLGWIEEFSSTLINTKLPVLLEDAEAERIQEVVLTRAIFVSALLEAGYRLGSINPNTYKRERDEAFRVPELDLEKNFAALVANANSLMSFNAALADDDSSNAVSLASQRWNALSAAIANMAAASKISGPVPEDIAETHFIRGNCSLLQYQLGQPPVSYQPSMGNATQLLKNADIFYRNATKLYQDNEQKAVSQLRAVVSQALLAGKNPIFATAEHDWGRGGDWAKSQIEDMVDDGLILPTPDVQ</sequence>
<proteinExistence type="predicted"/>
<evidence type="ECO:0000313" key="3">
    <source>
        <dbReference type="Proteomes" id="UP000053617"/>
    </source>
</evidence>
<reference evidence="2 3" key="1">
    <citation type="submission" date="2015-01" db="EMBL/GenBank/DDBJ databases">
        <title>The Genome Sequence of Rhinocladiella mackenzie CBS 650.93.</title>
        <authorList>
            <consortium name="The Broad Institute Genomics Platform"/>
            <person name="Cuomo C."/>
            <person name="de Hoog S."/>
            <person name="Gorbushina A."/>
            <person name="Stielow B."/>
            <person name="Teixiera M."/>
            <person name="Abouelleil A."/>
            <person name="Chapman S.B."/>
            <person name="Priest M."/>
            <person name="Young S.K."/>
            <person name="Wortman J."/>
            <person name="Nusbaum C."/>
            <person name="Birren B."/>
        </authorList>
    </citation>
    <scope>NUCLEOTIDE SEQUENCE [LARGE SCALE GENOMIC DNA]</scope>
    <source>
        <strain evidence="2 3">CBS 650.93</strain>
    </source>
</reference>
<dbReference type="AlphaFoldDB" id="A0A0D2IA30"/>
<dbReference type="HOGENOM" id="CLU_026017_0_0_1"/>
<gene>
    <name evidence="2" type="ORF">Z518_08681</name>
</gene>
<keyword evidence="3" id="KW-1185">Reference proteome</keyword>
<dbReference type="RefSeq" id="XP_013269875.1">
    <property type="nucleotide sequence ID" value="XM_013414421.1"/>
</dbReference>
<dbReference type="SUPFAM" id="SSF48452">
    <property type="entry name" value="TPR-like"/>
    <property type="match status" value="1"/>
</dbReference>
<dbReference type="GeneID" id="25296752"/>
<dbReference type="Proteomes" id="UP000053617">
    <property type="component" value="Unassembled WGS sequence"/>
</dbReference>